<proteinExistence type="predicted"/>
<keyword evidence="4 6" id="KW-0833">Ubl conjugation pathway</keyword>
<feature type="compositionally biased region" description="Basic residues" evidence="7">
    <location>
        <begin position="424"/>
        <end position="433"/>
    </location>
</feature>
<dbReference type="InterPro" id="IPR058678">
    <property type="entry name" value="ARM_PUB"/>
</dbReference>
<evidence type="ECO:0000256" key="6">
    <source>
        <dbReference type="RuleBase" id="RU369093"/>
    </source>
</evidence>
<dbReference type="SUPFAM" id="SSF48371">
    <property type="entry name" value="ARM repeat"/>
    <property type="match status" value="1"/>
</dbReference>
<keyword evidence="3 6" id="KW-0808">Transferase</keyword>
<dbReference type="Gene3D" id="3.30.40.10">
    <property type="entry name" value="Zinc/RING finger domain, C3HC4 (zinc finger)"/>
    <property type="match status" value="1"/>
</dbReference>
<dbReference type="Pfam" id="PF04564">
    <property type="entry name" value="U-box"/>
    <property type="match status" value="1"/>
</dbReference>
<organism evidence="9 10">
    <name type="scientific">Eleusine coracana subsp. coracana</name>
    <dbReference type="NCBI Taxonomy" id="191504"/>
    <lineage>
        <taxon>Eukaryota</taxon>
        <taxon>Viridiplantae</taxon>
        <taxon>Streptophyta</taxon>
        <taxon>Embryophyta</taxon>
        <taxon>Tracheophyta</taxon>
        <taxon>Spermatophyta</taxon>
        <taxon>Magnoliopsida</taxon>
        <taxon>Liliopsida</taxon>
        <taxon>Poales</taxon>
        <taxon>Poaceae</taxon>
        <taxon>PACMAD clade</taxon>
        <taxon>Chloridoideae</taxon>
        <taxon>Cynodonteae</taxon>
        <taxon>Eleusininae</taxon>
        <taxon>Eleusine</taxon>
    </lineage>
</organism>
<comment type="function">
    <text evidence="6">Functions as an E3 ubiquitin ligase.</text>
</comment>
<evidence type="ECO:0000313" key="10">
    <source>
        <dbReference type="Proteomes" id="UP001054889"/>
    </source>
</evidence>
<dbReference type="InterPro" id="IPR013083">
    <property type="entry name" value="Znf_RING/FYVE/PHD"/>
</dbReference>
<feature type="compositionally biased region" description="Basic and acidic residues" evidence="7">
    <location>
        <begin position="434"/>
        <end position="449"/>
    </location>
</feature>
<evidence type="ECO:0000256" key="4">
    <source>
        <dbReference type="ARBA" id="ARBA00022786"/>
    </source>
</evidence>
<feature type="region of interest" description="Disordered" evidence="7">
    <location>
        <begin position="408"/>
        <end position="452"/>
    </location>
</feature>
<feature type="domain" description="U-box" evidence="8">
    <location>
        <begin position="8"/>
        <end position="83"/>
    </location>
</feature>
<name>A0AAV5C1A5_ELECO</name>
<gene>
    <name evidence="9" type="primary">ga08935</name>
    <name evidence="9" type="ORF">PR202_ga08935</name>
</gene>
<dbReference type="Proteomes" id="UP001054889">
    <property type="component" value="Unassembled WGS sequence"/>
</dbReference>
<dbReference type="GO" id="GO:0061630">
    <property type="term" value="F:ubiquitin protein ligase activity"/>
    <property type="evidence" value="ECO:0007669"/>
    <property type="project" value="UniProtKB-UniRule"/>
</dbReference>
<dbReference type="InterPro" id="IPR011989">
    <property type="entry name" value="ARM-like"/>
</dbReference>
<dbReference type="InterPro" id="IPR045210">
    <property type="entry name" value="RING-Ubox_PUB"/>
</dbReference>
<dbReference type="SUPFAM" id="SSF57850">
    <property type="entry name" value="RING/U-box"/>
    <property type="match status" value="1"/>
</dbReference>
<protein>
    <recommendedName>
        <fullName evidence="6 8">U-box domain-containing protein</fullName>
        <ecNumber evidence="6">2.3.2.27</ecNumber>
    </recommendedName>
    <alternativeName>
        <fullName evidence="6">RING-type E3 ubiquitin transferase PUB</fullName>
    </alternativeName>
</protein>
<dbReference type="Pfam" id="PF25598">
    <property type="entry name" value="ARM_PUB"/>
    <property type="match status" value="1"/>
</dbReference>
<dbReference type="InterPro" id="IPR003613">
    <property type="entry name" value="Ubox_domain"/>
</dbReference>
<dbReference type="PANTHER" id="PTHR22849:SF66">
    <property type="entry name" value="U-BOX DOMAIN-CONTAINING PROTEIN"/>
    <property type="match status" value="1"/>
</dbReference>
<comment type="pathway">
    <text evidence="2 6">Protein modification; protein ubiquitination.</text>
</comment>
<dbReference type="PANTHER" id="PTHR22849">
    <property type="entry name" value="WDSAM1 PROTEIN"/>
    <property type="match status" value="1"/>
</dbReference>
<dbReference type="SMART" id="SM00504">
    <property type="entry name" value="Ubox"/>
    <property type="match status" value="1"/>
</dbReference>
<evidence type="ECO:0000256" key="7">
    <source>
        <dbReference type="SAM" id="MobiDB-lite"/>
    </source>
</evidence>
<dbReference type="PROSITE" id="PS50176">
    <property type="entry name" value="ARM_REPEAT"/>
    <property type="match status" value="1"/>
</dbReference>
<dbReference type="EC" id="2.3.2.27" evidence="6"/>
<evidence type="ECO:0000259" key="8">
    <source>
        <dbReference type="PROSITE" id="PS51698"/>
    </source>
</evidence>
<dbReference type="InterPro" id="IPR016024">
    <property type="entry name" value="ARM-type_fold"/>
</dbReference>
<feature type="repeat" description="ARM" evidence="5">
    <location>
        <begin position="267"/>
        <end position="310"/>
    </location>
</feature>
<dbReference type="CDD" id="cd16664">
    <property type="entry name" value="RING-Ubox_PUB"/>
    <property type="match status" value="1"/>
</dbReference>
<dbReference type="AlphaFoldDB" id="A0AAV5C1A5"/>
<evidence type="ECO:0000313" key="9">
    <source>
        <dbReference type="EMBL" id="GJM92459.1"/>
    </source>
</evidence>
<dbReference type="InterPro" id="IPR000225">
    <property type="entry name" value="Armadillo"/>
</dbReference>
<dbReference type="GO" id="GO:0016567">
    <property type="term" value="P:protein ubiquitination"/>
    <property type="evidence" value="ECO:0007669"/>
    <property type="project" value="UniProtKB-UniRule"/>
</dbReference>
<evidence type="ECO:0000256" key="5">
    <source>
        <dbReference type="PROSITE-ProRule" id="PRU00259"/>
    </source>
</evidence>
<reference evidence="9" key="1">
    <citation type="journal article" date="2018" name="DNA Res.">
        <title>Multiple hybrid de novo genome assembly of finger millet, an orphan allotetraploid crop.</title>
        <authorList>
            <person name="Hatakeyama M."/>
            <person name="Aluri S."/>
            <person name="Balachadran M.T."/>
            <person name="Sivarajan S.R."/>
            <person name="Patrignani A."/>
            <person name="Gruter S."/>
            <person name="Poveda L."/>
            <person name="Shimizu-Inatsugi R."/>
            <person name="Baeten J."/>
            <person name="Francoijs K.J."/>
            <person name="Nataraja K.N."/>
            <person name="Reddy Y.A.N."/>
            <person name="Phadnis S."/>
            <person name="Ravikumar R.L."/>
            <person name="Schlapbach R."/>
            <person name="Sreeman S.M."/>
            <person name="Shimizu K.K."/>
        </authorList>
    </citation>
    <scope>NUCLEOTIDE SEQUENCE</scope>
</reference>
<sequence>MAKSAPAEVPSHFLCPISLQLMRDPVTLPTGISYDRAAISRWLAAGGRACPVTRLPLDPVPQLTPNHTLRRLIHSWLASLAAGTHVDDDVAAPVLSGDEVAALLSDAAAAQVSALKKLRELVAACEDARAAVESHDGVFDALSRVVSSNEACTTAREEAVVVLASLRVPEQDLIRVAATHGANLAAALASVLRSPNPNPRACAALLVRSLSEAAWPAWAIGMGPDLLAELVRVARDRVSPRATKAALHALAALCPHGRTRVRIVAAGAVHALVDLLLDDPDRRVCELALAVLDRLCTCAEGRAELVAHAAGLAVVGKKVLRVSEAATERAVRVLRSVARHAATPGVLQEMAQAGVVAKLCVAARSEQCGARSRERSHEVLKLHSRVWRSSPCLPPKYLALYPFSPPRHPALHAKKHPSPDPRPRGARRPRPRRRDVALPREGLPEHAEASIDLSTDDLRPHLLRAYDAAFSGKLSDILQS</sequence>
<comment type="caution">
    <text evidence="9">The sequence shown here is derived from an EMBL/GenBank/DDBJ whole genome shotgun (WGS) entry which is preliminary data.</text>
</comment>
<evidence type="ECO:0000256" key="2">
    <source>
        <dbReference type="ARBA" id="ARBA00004906"/>
    </source>
</evidence>
<dbReference type="Gene3D" id="1.25.10.10">
    <property type="entry name" value="Leucine-rich Repeat Variant"/>
    <property type="match status" value="1"/>
</dbReference>
<evidence type="ECO:0000256" key="1">
    <source>
        <dbReference type="ARBA" id="ARBA00000900"/>
    </source>
</evidence>
<dbReference type="InterPro" id="IPR045185">
    <property type="entry name" value="PUB22/23/24-like"/>
</dbReference>
<accession>A0AAV5C1A5</accession>
<dbReference type="EMBL" id="BQKI01000004">
    <property type="protein sequence ID" value="GJM92459.1"/>
    <property type="molecule type" value="Genomic_DNA"/>
</dbReference>
<dbReference type="PROSITE" id="PS51698">
    <property type="entry name" value="U_BOX"/>
    <property type="match status" value="1"/>
</dbReference>
<keyword evidence="10" id="KW-1185">Reference proteome</keyword>
<evidence type="ECO:0000256" key="3">
    <source>
        <dbReference type="ARBA" id="ARBA00022679"/>
    </source>
</evidence>
<comment type="catalytic activity">
    <reaction evidence="1 6">
        <text>S-ubiquitinyl-[E2 ubiquitin-conjugating enzyme]-L-cysteine + [acceptor protein]-L-lysine = [E2 ubiquitin-conjugating enzyme]-L-cysteine + N(6)-ubiquitinyl-[acceptor protein]-L-lysine.</text>
        <dbReference type="EC" id="2.3.2.27"/>
    </reaction>
</comment>
<reference evidence="9" key="2">
    <citation type="submission" date="2021-12" db="EMBL/GenBank/DDBJ databases">
        <title>Resequencing data analysis of finger millet.</title>
        <authorList>
            <person name="Hatakeyama M."/>
            <person name="Aluri S."/>
            <person name="Balachadran M.T."/>
            <person name="Sivarajan S.R."/>
            <person name="Poveda L."/>
            <person name="Shimizu-Inatsugi R."/>
            <person name="Schlapbach R."/>
            <person name="Sreeman S.M."/>
            <person name="Shimizu K.K."/>
        </authorList>
    </citation>
    <scope>NUCLEOTIDE SEQUENCE</scope>
</reference>
<dbReference type="FunFam" id="3.30.40.10:FF:000442">
    <property type="entry name" value="RING-type E3 ubiquitin transferase"/>
    <property type="match status" value="1"/>
</dbReference>